<dbReference type="RefSeq" id="WP_346760526.1">
    <property type="nucleotide sequence ID" value="NZ_JAUJEB010000006.1"/>
</dbReference>
<evidence type="ECO:0000313" key="2">
    <source>
        <dbReference type="EMBL" id="MDN5215187.1"/>
    </source>
</evidence>
<organism evidence="2 3">
    <name type="scientific">Agaribacillus aureus</name>
    <dbReference type="NCBI Taxonomy" id="3051825"/>
    <lineage>
        <taxon>Bacteria</taxon>
        <taxon>Pseudomonadati</taxon>
        <taxon>Bacteroidota</taxon>
        <taxon>Cytophagia</taxon>
        <taxon>Cytophagales</taxon>
        <taxon>Splendidivirgaceae</taxon>
        <taxon>Agaribacillus</taxon>
    </lineage>
</organism>
<keyword evidence="3" id="KW-1185">Reference proteome</keyword>
<keyword evidence="1" id="KW-1133">Transmembrane helix</keyword>
<gene>
    <name evidence="2" type="ORF">QQ020_24115</name>
</gene>
<protein>
    <recommendedName>
        <fullName evidence="4">DUF1129 domain-containing protein</fullName>
    </recommendedName>
</protein>
<feature type="transmembrane region" description="Helical" evidence="1">
    <location>
        <begin position="115"/>
        <end position="135"/>
    </location>
</feature>
<feature type="transmembrane region" description="Helical" evidence="1">
    <location>
        <begin position="175"/>
        <end position="194"/>
    </location>
</feature>
<dbReference type="Proteomes" id="UP001172083">
    <property type="component" value="Unassembled WGS sequence"/>
</dbReference>
<keyword evidence="1" id="KW-0812">Transmembrane</keyword>
<comment type="caution">
    <text evidence="2">The sequence shown here is derived from an EMBL/GenBank/DDBJ whole genome shotgun (WGS) entry which is preliminary data.</text>
</comment>
<sequence length="202" mass="22992">MMLGDEKVDFIKAEIEKSSISISALKEDLLDHFCCFIEHEMKRGQPFEIAYAKAMEQICPNGFDEIQKETIYLLNSKKIMTMKKVMYSVGLITSISVSIGWLFKILHWPGGNQLFVYGFLGLVLIFLPMLAVDRYKVNLAKVFSEKLKIILGFSSAMVIGLGVLLKIMHLSGGDMLLISGILLFSFGFLPFFFFRMYRKSVE</sequence>
<name>A0ABT8LBN1_9BACT</name>
<keyword evidence="1" id="KW-0472">Membrane</keyword>
<evidence type="ECO:0000256" key="1">
    <source>
        <dbReference type="SAM" id="Phobius"/>
    </source>
</evidence>
<evidence type="ECO:0008006" key="4">
    <source>
        <dbReference type="Google" id="ProtNLM"/>
    </source>
</evidence>
<feature type="transmembrane region" description="Helical" evidence="1">
    <location>
        <begin position="85"/>
        <end position="103"/>
    </location>
</feature>
<dbReference type="EMBL" id="JAUJEB010000006">
    <property type="protein sequence ID" value="MDN5215187.1"/>
    <property type="molecule type" value="Genomic_DNA"/>
</dbReference>
<accession>A0ABT8LBN1</accession>
<evidence type="ECO:0000313" key="3">
    <source>
        <dbReference type="Proteomes" id="UP001172083"/>
    </source>
</evidence>
<feature type="transmembrane region" description="Helical" evidence="1">
    <location>
        <begin position="147"/>
        <end position="169"/>
    </location>
</feature>
<reference evidence="2" key="1">
    <citation type="submission" date="2023-06" db="EMBL/GenBank/DDBJ databases">
        <title>Genomic of Agaribacillus aureum.</title>
        <authorList>
            <person name="Wang G."/>
        </authorList>
    </citation>
    <scope>NUCLEOTIDE SEQUENCE</scope>
    <source>
        <strain evidence="2">BMA12</strain>
    </source>
</reference>
<proteinExistence type="predicted"/>